<keyword evidence="7 8" id="KW-0472">Membrane</keyword>
<evidence type="ECO:0000256" key="1">
    <source>
        <dbReference type="ARBA" id="ARBA00004651"/>
    </source>
</evidence>
<dbReference type="RefSeq" id="WP_046317867.1">
    <property type="nucleotide sequence ID" value="NZ_JBHSZT010000003.1"/>
</dbReference>
<keyword evidence="3" id="KW-0813">Transport</keyword>
<feature type="transmembrane region" description="Helical" evidence="8">
    <location>
        <begin position="15"/>
        <end position="35"/>
    </location>
</feature>
<dbReference type="InterPro" id="IPR011606">
    <property type="entry name" value="Brnchd-chn_aa_trnsp_permease"/>
</dbReference>
<protein>
    <submittedName>
        <fullName evidence="9">Azaleucine resistance protein AzlC</fullName>
    </submittedName>
</protein>
<dbReference type="PANTHER" id="PTHR34979">
    <property type="entry name" value="INNER MEMBRANE PROTEIN YGAZ"/>
    <property type="match status" value="1"/>
</dbReference>
<dbReference type="GO" id="GO:0005886">
    <property type="term" value="C:plasma membrane"/>
    <property type="evidence" value="ECO:0007669"/>
    <property type="project" value="UniProtKB-SubCell"/>
</dbReference>
<accession>A0A0F4LQC6</accession>
<keyword evidence="10" id="KW-1185">Reference proteome</keyword>
<comment type="similarity">
    <text evidence="2">Belongs to the AzlC family.</text>
</comment>
<name>A0A0F4LQC6_9LACO</name>
<evidence type="ECO:0000313" key="9">
    <source>
        <dbReference type="EMBL" id="KJY60489.1"/>
    </source>
</evidence>
<dbReference type="HOGENOM" id="CLU_065777_3_0_9"/>
<evidence type="ECO:0000256" key="7">
    <source>
        <dbReference type="ARBA" id="ARBA00023136"/>
    </source>
</evidence>
<evidence type="ECO:0000256" key="6">
    <source>
        <dbReference type="ARBA" id="ARBA00022989"/>
    </source>
</evidence>
<dbReference type="GO" id="GO:1903785">
    <property type="term" value="P:L-valine transmembrane transport"/>
    <property type="evidence" value="ECO:0007669"/>
    <property type="project" value="TreeGrafter"/>
</dbReference>
<sequence length="234" mass="25305">MNSNLNFATACRETLPTIFGYIGIAATFGIIGRTLGFTFWQVLLTSALVYAGSAQLTALNMIAAGNPVLSVVIATFLVNSRIILMSTTIASYFQKDSLSKNICLGSFLTDESFALGMNKINYTHGRLSFQWLNTTNILSYLTWVGATAVGAGIGTAVKNPQKFGLDFAIVAMFLGLLYLQVISDQQLNRFLQICVIGGTMVLTYLSLIVLPANLVIIGVTIWGCTLGVWLKHVL</sequence>
<keyword evidence="6 8" id="KW-1133">Transmembrane helix</keyword>
<feature type="transmembrane region" description="Helical" evidence="8">
    <location>
        <begin position="137"/>
        <end position="157"/>
    </location>
</feature>
<comment type="caution">
    <text evidence="9">The sequence shown here is derived from an EMBL/GenBank/DDBJ whole genome shotgun (WGS) entry which is preliminary data.</text>
</comment>
<keyword evidence="4" id="KW-1003">Cell membrane</keyword>
<proteinExistence type="inferred from homology"/>
<dbReference type="Pfam" id="PF03591">
    <property type="entry name" value="AzlC"/>
    <property type="match status" value="1"/>
</dbReference>
<evidence type="ECO:0000256" key="8">
    <source>
        <dbReference type="SAM" id="Phobius"/>
    </source>
</evidence>
<dbReference type="EMBL" id="JXJQ01000011">
    <property type="protein sequence ID" value="KJY60489.1"/>
    <property type="molecule type" value="Genomic_DNA"/>
</dbReference>
<dbReference type="PANTHER" id="PTHR34979:SF1">
    <property type="entry name" value="INNER MEMBRANE PROTEIN YGAZ"/>
    <property type="match status" value="1"/>
</dbReference>
<comment type="subcellular location">
    <subcellularLocation>
        <location evidence="1">Cell membrane</location>
        <topology evidence="1">Multi-pass membrane protein</topology>
    </subcellularLocation>
</comment>
<evidence type="ECO:0000256" key="3">
    <source>
        <dbReference type="ARBA" id="ARBA00022448"/>
    </source>
</evidence>
<dbReference type="Proteomes" id="UP000033558">
    <property type="component" value="Unassembled WGS sequence"/>
</dbReference>
<dbReference type="PATRIC" id="fig|1218492.5.peg.1674"/>
<evidence type="ECO:0000256" key="5">
    <source>
        <dbReference type="ARBA" id="ARBA00022692"/>
    </source>
</evidence>
<keyword evidence="5 8" id="KW-0812">Transmembrane</keyword>
<organism evidence="9 10">
    <name type="scientific">Bombilactobacillus mellifer</name>
    <dbReference type="NCBI Taxonomy" id="1218492"/>
    <lineage>
        <taxon>Bacteria</taxon>
        <taxon>Bacillati</taxon>
        <taxon>Bacillota</taxon>
        <taxon>Bacilli</taxon>
        <taxon>Lactobacillales</taxon>
        <taxon>Lactobacillaceae</taxon>
        <taxon>Bombilactobacillus</taxon>
    </lineage>
</organism>
<evidence type="ECO:0000256" key="4">
    <source>
        <dbReference type="ARBA" id="ARBA00022475"/>
    </source>
</evidence>
<evidence type="ECO:0000313" key="10">
    <source>
        <dbReference type="Proteomes" id="UP000033558"/>
    </source>
</evidence>
<gene>
    <name evidence="9" type="ORF">JG30_16160</name>
</gene>
<dbReference type="AlphaFoldDB" id="A0A0F4LQC6"/>
<dbReference type="OrthoDB" id="3177005at2"/>
<reference evidence="9 10" key="1">
    <citation type="submission" date="2015-01" db="EMBL/GenBank/DDBJ databases">
        <title>Comparative genomics of the lactic acid bacteria isolated from the honey bee gut.</title>
        <authorList>
            <person name="Ellegaard K.M."/>
            <person name="Tamarit D."/>
            <person name="Javelind E."/>
            <person name="Olofsson T."/>
            <person name="Andersson S.G."/>
            <person name="Vasquez A."/>
        </authorList>
    </citation>
    <scope>NUCLEOTIDE SEQUENCE [LARGE SCALE GENOMIC DNA]</scope>
    <source>
        <strain evidence="9 10">Bin4</strain>
    </source>
</reference>
<evidence type="ECO:0000256" key="2">
    <source>
        <dbReference type="ARBA" id="ARBA00010735"/>
    </source>
</evidence>
<feature type="transmembrane region" description="Helical" evidence="8">
    <location>
        <begin position="68"/>
        <end position="93"/>
    </location>
</feature>
<feature type="transmembrane region" description="Helical" evidence="8">
    <location>
        <begin position="163"/>
        <end position="183"/>
    </location>
</feature>